<evidence type="ECO:0000256" key="8">
    <source>
        <dbReference type="ARBA" id="ARBA00023157"/>
    </source>
</evidence>
<dbReference type="Pfam" id="PF13004">
    <property type="entry name" value="BACON"/>
    <property type="match status" value="1"/>
</dbReference>
<feature type="domain" description="BACON" evidence="11">
    <location>
        <begin position="54"/>
        <end position="110"/>
    </location>
</feature>
<dbReference type="InterPro" id="IPR024361">
    <property type="entry name" value="BACON"/>
</dbReference>
<evidence type="ECO:0000256" key="2">
    <source>
        <dbReference type="ARBA" id="ARBA00022670"/>
    </source>
</evidence>
<sequence length="426" mass="48357">MKTKLIFLLPLLLLFINCTDSDTDSSSLKLSESTFKNVDGNGETLRINIESNSAWKVSSDQQWCIPFQEKGDSDGELVLSVVANLDGSSRDATVTIMSSKTSKKIQINQKALNSTAKEYHYKLPIIFHVFYEDKTDALQYVNPNILSEIITEVNKLYKDANKSIDMNLTFTLATIDPEGNEMTTPGVEYIKWPESYPIDCEKFMEDETKGYVNYLWEPNLYINVMVYNFKRTKSNSIILGISNLPFSTKGNNFLKGLVETDKSFLRKSNLKFPYCVSINSIYINDHTMDGNINATVAHELGHYLGLHHVFNERNGETVNACVDSDYCEDTPPYNKFEYDNFARENYGSSFSILALRVNCNTGEQFTSRNIMDYSYSYLNQFTSDQFSRVRHVLMYSPLIPGPKIGQSTSARAVSDGPLDLPIRIVK</sequence>
<evidence type="ECO:0000256" key="9">
    <source>
        <dbReference type="SAM" id="SignalP"/>
    </source>
</evidence>
<dbReference type="Pfam" id="PF05572">
    <property type="entry name" value="Peptidase_M43"/>
    <property type="match status" value="1"/>
</dbReference>
<evidence type="ECO:0000256" key="6">
    <source>
        <dbReference type="ARBA" id="ARBA00022833"/>
    </source>
</evidence>
<evidence type="ECO:0000313" key="12">
    <source>
        <dbReference type="EMBL" id="SHE79576.1"/>
    </source>
</evidence>
<evidence type="ECO:0000256" key="4">
    <source>
        <dbReference type="ARBA" id="ARBA00022729"/>
    </source>
</evidence>
<evidence type="ECO:0000256" key="3">
    <source>
        <dbReference type="ARBA" id="ARBA00022723"/>
    </source>
</evidence>
<reference evidence="12 13" key="1">
    <citation type="submission" date="2016-11" db="EMBL/GenBank/DDBJ databases">
        <authorList>
            <person name="Jaros S."/>
            <person name="Januszkiewicz K."/>
            <person name="Wedrychowicz H."/>
        </authorList>
    </citation>
    <scope>NUCLEOTIDE SEQUENCE [LARGE SCALE GENOMIC DNA]</scope>
    <source>
        <strain evidence="12 13">DSM 26883</strain>
    </source>
</reference>
<dbReference type="RefSeq" id="WP_025074077.1">
    <property type="nucleotide sequence ID" value="NZ_FQVD01000006.1"/>
</dbReference>
<evidence type="ECO:0000256" key="5">
    <source>
        <dbReference type="ARBA" id="ARBA00022801"/>
    </source>
</evidence>
<dbReference type="PANTHER" id="PTHR47466:SF1">
    <property type="entry name" value="METALLOPROTEASE MEP1 (AFU_ORTHOLOGUE AFUA_1G07730)-RELATED"/>
    <property type="match status" value="1"/>
</dbReference>
<dbReference type="SUPFAM" id="SSF55486">
    <property type="entry name" value="Metalloproteases ('zincins'), catalytic domain"/>
    <property type="match status" value="1"/>
</dbReference>
<keyword evidence="12" id="KW-0449">Lipoprotein</keyword>
<dbReference type="EMBL" id="FQVD01000006">
    <property type="protein sequence ID" value="SHE79576.1"/>
    <property type="molecule type" value="Genomic_DNA"/>
</dbReference>
<evidence type="ECO:0000256" key="1">
    <source>
        <dbReference type="ARBA" id="ARBA00008721"/>
    </source>
</evidence>
<name>A0A1M4WEB5_9BACE</name>
<organism evidence="12 13">
    <name type="scientific">Bacteroides faecichinchillae</name>
    <dbReference type="NCBI Taxonomy" id="871325"/>
    <lineage>
        <taxon>Bacteria</taxon>
        <taxon>Pseudomonadati</taxon>
        <taxon>Bacteroidota</taxon>
        <taxon>Bacteroidia</taxon>
        <taxon>Bacteroidales</taxon>
        <taxon>Bacteroidaceae</taxon>
        <taxon>Bacteroides</taxon>
    </lineage>
</organism>
<dbReference type="InterPro" id="IPR008754">
    <property type="entry name" value="Peptidase_M43"/>
</dbReference>
<proteinExistence type="inferred from homology"/>
<feature type="domain" description="Peptidase M43 pregnancy-associated plasma-A" evidence="10">
    <location>
        <begin position="276"/>
        <end position="393"/>
    </location>
</feature>
<dbReference type="Gene3D" id="3.40.390.10">
    <property type="entry name" value="Collagenase (Catalytic Domain)"/>
    <property type="match status" value="1"/>
</dbReference>
<comment type="similarity">
    <text evidence="1">Belongs to the peptidase M43B family.</text>
</comment>
<dbReference type="OrthoDB" id="6278496at2"/>
<dbReference type="NCBIfam" id="TIGR03952">
    <property type="entry name" value="metzin_BF0631"/>
    <property type="match status" value="1"/>
</dbReference>
<accession>A0A1M4WEB5</accession>
<keyword evidence="5" id="KW-0378">Hydrolase</keyword>
<keyword evidence="4 9" id="KW-0732">Signal</keyword>
<protein>
    <submittedName>
        <fullName evidence="12">Zinc-dependent metalloproteinase lipoprotein, BF0631 family</fullName>
    </submittedName>
</protein>
<dbReference type="InterPro" id="IPR013783">
    <property type="entry name" value="Ig-like_fold"/>
</dbReference>
<dbReference type="InterPro" id="IPR024079">
    <property type="entry name" value="MetalloPept_cat_dom_sf"/>
</dbReference>
<dbReference type="PANTHER" id="PTHR47466">
    <property type="match status" value="1"/>
</dbReference>
<keyword evidence="7" id="KW-0482">Metalloprotease</keyword>
<dbReference type="Gene3D" id="2.60.40.10">
    <property type="entry name" value="Immunoglobulins"/>
    <property type="match status" value="1"/>
</dbReference>
<dbReference type="CDD" id="cd14948">
    <property type="entry name" value="BACON"/>
    <property type="match status" value="1"/>
</dbReference>
<keyword evidence="13" id="KW-1185">Reference proteome</keyword>
<feature type="signal peptide" evidence="9">
    <location>
        <begin position="1"/>
        <end position="20"/>
    </location>
</feature>
<evidence type="ECO:0000256" key="7">
    <source>
        <dbReference type="ARBA" id="ARBA00023049"/>
    </source>
</evidence>
<keyword evidence="2" id="KW-0645">Protease</keyword>
<evidence type="ECO:0000313" key="13">
    <source>
        <dbReference type="Proteomes" id="UP000184436"/>
    </source>
</evidence>
<evidence type="ECO:0000259" key="11">
    <source>
        <dbReference type="Pfam" id="PF13004"/>
    </source>
</evidence>
<dbReference type="InterPro" id="IPR023852">
    <property type="entry name" value="Metalloproteinase_lipop_BF0631"/>
</dbReference>
<dbReference type="GO" id="GO:0046872">
    <property type="term" value="F:metal ion binding"/>
    <property type="evidence" value="ECO:0007669"/>
    <property type="project" value="UniProtKB-KW"/>
</dbReference>
<evidence type="ECO:0000259" key="10">
    <source>
        <dbReference type="Pfam" id="PF05572"/>
    </source>
</evidence>
<dbReference type="GO" id="GO:0006508">
    <property type="term" value="P:proteolysis"/>
    <property type="evidence" value="ECO:0007669"/>
    <property type="project" value="UniProtKB-KW"/>
</dbReference>
<feature type="chain" id="PRO_5030031144" evidence="9">
    <location>
        <begin position="21"/>
        <end position="426"/>
    </location>
</feature>
<dbReference type="Proteomes" id="UP000184436">
    <property type="component" value="Unassembled WGS sequence"/>
</dbReference>
<keyword evidence="6" id="KW-0862">Zinc</keyword>
<keyword evidence="3" id="KW-0479">Metal-binding</keyword>
<keyword evidence="8" id="KW-1015">Disulfide bond</keyword>
<dbReference type="GO" id="GO:0008237">
    <property type="term" value="F:metallopeptidase activity"/>
    <property type="evidence" value="ECO:0007669"/>
    <property type="project" value="UniProtKB-KW"/>
</dbReference>
<dbReference type="STRING" id="871325.SAMN05444349_10677"/>
<dbReference type="AlphaFoldDB" id="A0A1M4WEB5"/>
<gene>
    <name evidence="12" type="ORF">SAMN05444349_10677</name>
</gene>